<comment type="caution">
    <text evidence="1">The sequence shown here is derived from an EMBL/GenBank/DDBJ whole genome shotgun (WGS) entry which is preliminary data.</text>
</comment>
<evidence type="ECO:0000313" key="1">
    <source>
        <dbReference type="EMBL" id="KAJ3440093.1"/>
    </source>
</evidence>
<gene>
    <name evidence="1" type="ORF">M0812_16141</name>
</gene>
<dbReference type="EMBL" id="JANTQA010000032">
    <property type="protein sequence ID" value="KAJ3440093.1"/>
    <property type="molecule type" value="Genomic_DNA"/>
</dbReference>
<proteinExistence type="predicted"/>
<reference evidence="1" key="1">
    <citation type="submission" date="2022-08" db="EMBL/GenBank/DDBJ databases">
        <title>Novel sulphate-reducing endosymbionts in the free-living metamonad Anaeramoeba.</title>
        <authorList>
            <person name="Jerlstrom-Hultqvist J."/>
            <person name="Cepicka I."/>
            <person name="Gallot-Lavallee L."/>
            <person name="Salas-Leiva D."/>
            <person name="Curtis B.A."/>
            <person name="Zahonova K."/>
            <person name="Pipaliya S."/>
            <person name="Dacks J."/>
            <person name="Roger A.J."/>
        </authorList>
    </citation>
    <scope>NUCLEOTIDE SEQUENCE</scope>
    <source>
        <strain evidence="1">Busselton2</strain>
    </source>
</reference>
<organism evidence="1 2">
    <name type="scientific">Anaeramoeba flamelloides</name>
    <dbReference type="NCBI Taxonomy" id="1746091"/>
    <lineage>
        <taxon>Eukaryota</taxon>
        <taxon>Metamonada</taxon>
        <taxon>Anaeramoebidae</taxon>
        <taxon>Anaeramoeba</taxon>
    </lineage>
</organism>
<dbReference type="AlphaFoldDB" id="A0AAV7ZDK8"/>
<name>A0AAV7ZDK8_9EUKA</name>
<sequence length="153" mass="16755">MISLGHSTCVCPYDDCNSYSGNYPSCLCYCNEHADEFPSGDTLHCNYSPSGDFAPGDCSLCGTTNSFNEKQSLNIQTGTVSIDSSIPFEYYTCICPISCSGGYGGTYEQCKEYCKRESSYFLKGVEKITYTPFGDFSQGECKCCGHVDPCVHH</sequence>
<evidence type="ECO:0000313" key="2">
    <source>
        <dbReference type="Proteomes" id="UP001146793"/>
    </source>
</evidence>
<dbReference type="Proteomes" id="UP001146793">
    <property type="component" value="Unassembled WGS sequence"/>
</dbReference>
<protein>
    <submittedName>
        <fullName evidence="1">Uncharacterized protein</fullName>
    </submittedName>
</protein>
<accession>A0AAV7ZDK8</accession>